<dbReference type="InterPro" id="IPR011250">
    <property type="entry name" value="OMP/PagP_B-barrel"/>
</dbReference>
<proteinExistence type="inferred from homology"/>
<accession>A0A2N0HL26</accession>
<comment type="similarity">
    <text evidence="4">Belongs to the Omp25/RopB family.</text>
</comment>
<evidence type="ECO:0000313" key="8">
    <source>
        <dbReference type="Proteomes" id="UP000232587"/>
    </source>
</evidence>
<evidence type="ECO:0000256" key="1">
    <source>
        <dbReference type="ARBA" id="ARBA00004370"/>
    </source>
</evidence>
<comment type="caution">
    <text evidence="7">The sequence shown here is derived from an EMBL/GenBank/DDBJ whole genome shotgun (WGS) entry which is preliminary data.</text>
</comment>
<name>A0A2N0HL26_9SPHN</name>
<dbReference type="OrthoDB" id="9815357at2"/>
<dbReference type="Pfam" id="PF13505">
    <property type="entry name" value="OMP_b-brl"/>
    <property type="match status" value="1"/>
</dbReference>
<evidence type="ECO:0000256" key="5">
    <source>
        <dbReference type="SAM" id="SignalP"/>
    </source>
</evidence>
<evidence type="ECO:0000256" key="2">
    <source>
        <dbReference type="ARBA" id="ARBA00022729"/>
    </source>
</evidence>
<protein>
    <submittedName>
        <fullName evidence="7">Opacity protein-like surface antigen</fullName>
    </submittedName>
</protein>
<evidence type="ECO:0000259" key="6">
    <source>
        <dbReference type="Pfam" id="PF13505"/>
    </source>
</evidence>
<dbReference type="RefSeq" id="WP_100867119.1">
    <property type="nucleotide sequence ID" value="NZ_PHUF01000003.1"/>
</dbReference>
<dbReference type="GO" id="GO:0016020">
    <property type="term" value="C:membrane"/>
    <property type="evidence" value="ECO:0007669"/>
    <property type="project" value="UniProtKB-SubCell"/>
</dbReference>
<dbReference type="Proteomes" id="UP000232587">
    <property type="component" value="Unassembled WGS sequence"/>
</dbReference>
<comment type="subcellular location">
    <subcellularLocation>
        <location evidence="1">Membrane</location>
    </subcellularLocation>
</comment>
<dbReference type="PANTHER" id="PTHR34001">
    <property type="entry name" value="BLL7405 PROTEIN"/>
    <property type="match status" value="1"/>
</dbReference>
<gene>
    <name evidence="7" type="ORF">B0I00_1913</name>
</gene>
<dbReference type="Gene3D" id="2.40.160.20">
    <property type="match status" value="1"/>
</dbReference>
<dbReference type="SUPFAM" id="SSF56925">
    <property type="entry name" value="OMPA-like"/>
    <property type="match status" value="1"/>
</dbReference>
<evidence type="ECO:0000313" key="7">
    <source>
        <dbReference type="EMBL" id="PKB19673.1"/>
    </source>
</evidence>
<reference evidence="7 8" key="1">
    <citation type="submission" date="2017-11" db="EMBL/GenBank/DDBJ databases">
        <title>Genomic Encyclopedia of Type Strains, Phase III (KMG-III): the genomes of soil and plant-associated and newly described type strains.</title>
        <authorList>
            <person name="Whitman W."/>
        </authorList>
    </citation>
    <scope>NUCLEOTIDE SEQUENCE [LARGE SCALE GENOMIC DNA]</scope>
    <source>
        <strain evidence="7 8">CGMCC 1.12274</strain>
    </source>
</reference>
<dbReference type="EMBL" id="PHUF01000003">
    <property type="protein sequence ID" value="PKB19673.1"/>
    <property type="molecule type" value="Genomic_DNA"/>
</dbReference>
<keyword evidence="2 5" id="KW-0732">Signal</keyword>
<dbReference type="AlphaFoldDB" id="A0A2N0HL26"/>
<feature type="domain" description="Outer membrane protein beta-barrel" evidence="6">
    <location>
        <begin position="8"/>
        <end position="190"/>
    </location>
</feature>
<organism evidence="7 8">
    <name type="scientific">Novosphingobium kunmingense</name>
    <dbReference type="NCBI Taxonomy" id="1211806"/>
    <lineage>
        <taxon>Bacteria</taxon>
        <taxon>Pseudomonadati</taxon>
        <taxon>Pseudomonadota</taxon>
        <taxon>Alphaproteobacteria</taxon>
        <taxon>Sphingomonadales</taxon>
        <taxon>Sphingomonadaceae</taxon>
        <taxon>Novosphingobium</taxon>
    </lineage>
</organism>
<evidence type="ECO:0000256" key="3">
    <source>
        <dbReference type="ARBA" id="ARBA00023136"/>
    </source>
</evidence>
<sequence>MKLATLSLVTALTAATPVLAEESPYFGGATVGVVAAATRLSTSQTDFQNWYFALDGARLEDDAMMGGFSAGYDVISGNLLVGVEGDVLFGTADSTREVVPSLVSYEIGSRITKLATARAKLGVTSGRMAGYLTGGLAISDARQRYFETDGTGQNFSGKGDRTGWVLGLGFDYAISPRASIGLAASHADFGAVHHLLQESNGTPSNCTWAQSPDGLCHWNVKDRLESVSVKVRYRL</sequence>
<feature type="signal peptide" evidence="5">
    <location>
        <begin position="1"/>
        <end position="20"/>
    </location>
</feature>
<keyword evidence="8" id="KW-1185">Reference proteome</keyword>
<feature type="chain" id="PRO_5014624926" evidence="5">
    <location>
        <begin position="21"/>
        <end position="235"/>
    </location>
</feature>
<keyword evidence="3" id="KW-0472">Membrane</keyword>
<dbReference type="InterPro" id="IPR051692">
    <property type="entry name" value="OMP-like"/>
</dbReference>
<evidence type="ECO:0000256" key="4">
    <source>
        <dbReference type="ARBA" id="ARBA00038306"/>
    </source>
</evidence>
<dbReference type="PANTHER" id="PTHR34001:SF3">
    <property type="entry name" value="BLL7405 PROTEIN"/>
    <property type="match status" value="1"/>
</dbReference>
<dbReference type="InterPro" id="IPR027385">
    <property type="entry name" value="Beta-barrel_OMP"/>
</dbReference>